<evidence type="ECO:0000256" key="5">
    <source>
        <dbReference type="ARBA" id="ARBA00023054"/>
    </source>
</evidence>
<dbReference type="GO" id="GO:0005875">
    <property type="term" value="C:microtubule associated complex"/>
    <property type="evidence" value="ECO:0007669"/>
    <property type="project" value="TreeGrafter"/>
</dbReference>
<feature type="region of interest" description="Disordered" evidence="8">
    <location>
        <begin position="429"/>
        <end position="455"/>
    </location>
</feature>
<dbReference type="PRINTS" id="PR00380">
    <property type="entry name" value="KINESINHEAVY"/>
</dbReference>
<dbReference type="PROSITE" id="PS50067">
    <property type="entry name" value="KINESIN_MOTOR_2"/>
    <property type="match status" value="1"/>
</dbReference>
<feature type="domain" description="Kinesin motor" evidence="9">
    <location>
        <begin position="11"/>
        <end position="385"/>
    </location>
</feature>
<feature type="region of interest" description="Disordered" evidence="8">
    <location>
        <begin position="859"/>
        <end position="938"/>
    </location>
</feature>
<keyword evidence="11" id="KW-1185">Reference proteome</keyword>
<evidence type="ECO:0000256" key="2">
    <source>
        <dbReference type="ARBA" id="ARBA00022490"/>
    </source>
</evidence>
<keyword evidence="2" id="KW-0963">Cytoplasm</keyword>
<feature type="compositionally biased region" description="Pro residues" evidence="8">
    <location>
        <begin position="2010"/>
        <end position="2026"/>
    </location>
</feature>
<feature type="region of interest" description="Disordered" evidence="8">
    <location>
        <begin position="235"/>
        <end position="270"/>
    </location>
</feature>
<keyword evidence="5 7" id="KW-0175">Coiled coil</keyword>
<feature type="compositionally biased region" description="Basic and acidic residues" evidence="8">
    <location>
        <begin position="929"/>
        <end position="938"/>
    </location>
</feature>
<feature type="compositionally biased region" description="Polar residues" evidence="8">
    <location>
        <begin position="433"/>
        <end position="455"/>
    </location>
</feature>
<comment type="subcellular location">
    <subcellularLocation>
        <location evidence="1">Cytoplasm</location>
    </subcellularLocation>
</comment>
<dbReference type="Gene3D" id="3.40.850.10">
    <property type="entry name" value="Kinesin motor domain"/>
    <property type="match status" value="1"/>
</dbReference>
<dbReference type="InterPro" id="IPR001752">
    <property type="entry name" value="Kinesin_motor_dom"/>
</dbReference>
<feature type="compositionally biased region" description="Polar residues" evidence="8">
    <location>
        <begin position="2047"/>
        <end position="2061"/>
    </location>
</feature>
<evidence type="ECO:0000259" key="9">
    <source>
        <dbReference type="PROSITE" id="PS50067"/>
    </source>
</evidence>
<feature type="compositionally biased region" description="Low complexity" evidence="8">
    <location>
        <begin position="864"/>
        <end position="879"/>
    </location>
</feature>
<feature type="coiled-coil region" evidence="7">
    <location>
        <begin position="1024"/>
        <end position="1079"/>
    </location>
</feature>
<dbReference type="InterPro" id="IPR027417">
    <property type="entry name" value="P-loop_NTPase"/>
</dbReference>
<feature type="coiled-coil region" evidence="7">
    <location>
        <begin position="638"/>
        <end position="775"/>
    </location>
</feature>
<dbReference type="GO" id="GO:0008017">
    <property type="term" value="F:microtubule binding"/>
    <property type="evidence" value="ECO:0007669"/>
    <property type="project" value="InterPro"/>
</dbReference>
<dbReference type="GO" id="GO:0007052">
    <property type="term" value="P:mitotic spindle organization"/>
    <property type="evidence" value="ECO:0007669"/>
    <property type="project" value="TreeGrafter"/>
</dbReference>
<feature type="region of interest" description="Disordered" evidence="8">
    <location>
        <begin position="529"/>
        <end position="553"/>
    </location>
</feature>
<reference evidence="10" key="1">
    <citation type="submission" date="2021-06" db="EMBL/GenBank/DDBJ databases">
        <authorList>
            <person name="Kallberg Y."/>
            <person name="Tangrot J."/>
            <person name="Rosling A."/>
        </authorList>
    </citation>
    <scope>NUCLEOTIDE SEQUENCE</scope>
    <source>
        <strain evidence="10">MA453B</strain>
    </source>
</reference>
<evidence type="ECO:0000256" key="6">
    <source>
        <dbReference type="PROSITE-ProRule" id="PRU00283"/>
    </source>
</evidence>
<dbReference type="GO" id="GO:0003777">
    <property type="term" value="F:microtubule motor activity"/>
    <property type="evidence" value="ECO:0007669"/>
    <property type="project" value="InterPro"/>
</dbReference>
<gene>
    <name evidence="10" type="ORF">DERYTH_LOCUS3908</name>
</gene>
<dbReference type="PANTHER" id="PTHR47969">
    <property type="entry name" value="CHROMOSOME-ASSOCIATED KINESIN KIF4A-RELATED"/>
    <property type="match status" value="1"/>
</dbReference>
<sequence>MATTGSSEKTSVQVAIRIRPIVNEASSVKQSRFQRPVVTTSQQSPNQVVVVQGEKKQSFNFDYVFGPESGQPEVYEKGVEKLVHQFLEGYNVTILAYGQTSSGKTHTMGTANKHDIPSESKGIIPRAISTLFKTMNSSTLKSRKFSIKVSFIEIYNEDLIDLLADNVGDKPQVTIREDSKGNIIWNGLQEIRVNGVEEVMSHLSRGSQNRQVGATDMNALSSRSHAIFSVTMTQYANSNNPPNSPVSPTSRPSTPSKMRPGSSLRMSRRLDDSDCVSISSKFHFVDLAGSERLKRTSAIGERAKEGISINSGLLALGNVISALGDPTKAKHITHIPYRDSKLTRLLQDSLGGNARTLMIACVSPTESNLTESLNTLKYANRARNIKNSATVNAEEVGWNDLDHLRGLVLKLRREIKSLKTSSLPNGLIEGSENCGSGRSTPTMMSGRNTPTMMSGRNTPTMMYGGHGGGSKRSSTSLSIVTNAGEFSKSQNDKDIEVLEEQLLELQRSYSELSQKYAKTSAELAIHQENMDSSSLRNSSDVASPTNSKFTSQNSLESITEEAEEELKLANFQKAVEPVIEEYEKSISNLESQLALTRAALSHTETVMQEQESKLVHAEQINEQNITLINELRLKINNLSEHESTNEQYIRDLERKLETFVLEQQKDQELINELKNKIVQLKNNSENSEGYICDLESRLKGSEEQVEKFSKTIERLEKRLEEREAAYLELEERTKCTLEENQKLLAYEIQDRDRRIMKLEKKADDLVHELELLRRLKSHETEFPDCGRSVSPASLEDYIKKPEQLIVATLESKLLNLQEAHSKTVTEFAEIQSKYEECLCEIDELQQQLTEAKLCHSDIFDSDSKSSTPSTPSSPTTPRTPKSRFHNLKRINTDRMSLPPTLKLNEPSNNDTAPPKRITQHRRTKSLTVETKDNEKRDQTHAEIVQKLQNEIKQLELLHRDKSQGLDAIKQEFARLECTHRETLEIVEELNEEIKRRDALTHSEQLEVRSVVASECTDYSATTSELDEQEIIQRLREEVEHLKEEQRKALEIILQQEKENQDKDQEVLKIEANIQVLKEQLSKNSVNDTPTESVDELQNEAKGVQRQEQVDVSIHNNDETLKKEQSENIDNELLTLQCQVKELQAEIEIKSQTIATLLLRKLELEKSIQELEQKLANAQKESENVQKIKEEIELLNALKSDQSLTINQLQAELQETTQAKEHALIELSLLKKDFGAQKELVVTLEGELKQMREELTKSKQDNQEVSKKFEDLSILLSDTLRQRDEGENRIQVLEIQLQESSASNEANEQDVSILREELFNAKHKMGAQNELLAELGTQLMAAEQERDQYLKREKELIMELEVKEAEQKVAIATLESMISSLQEELAEKKNSSQMDLDTIAKLKESLATVELQLDEAKRHEENRSKVVIGLEVKLKETNAAILEKEQLLSSKDALLKELEASTEKAKIQLDNARISEAIECERVNELEVKLCSIQTKLRECVSSELVMELEVKVVNPDDDLLNNPEYVELKASLVKIKAELEEAKAAAAEQTNLIQTLELQIQEAEKRRDEASSKVKEAAEEINKLKERCINLQAELDDAYKDALIHDFQKVDVSVVEDLNKQLKKARKESKTYQERVDKLEEMTQKLESDKKEKEKDNEELLKQVERLQKELESLAGDFAESAAKYEDTGEYLVKQKKQIDGLDNSLIEMKSMREIYSSTGETSLNDAITSPALAKLSSTNEILRQTNENLNVKILQAQSRMSILTQKIKSLESELKTLQYVSKDDVSGNSILRFKEKIHELEAEKEGLEQANFAFCEERKKLDQKIDTLLQQLHSVGQDGNEAAIQLSELNTKISELENEVSCVKQKSVEEHKEMEKEITRLAEVNLRLEKEMTQVGLKSLKGPLGNVSPHAGARTQSLDNSIHSKLLRQESTIIQQSNLIKALQEKIIELESRSDEESLHEMSLASGMLATDLDAVGGFRVSTMSVMSNASDAAKKKRPGVAAIANQPMTPPPTPPPSHPLPSAPPTSGSRSSTPGCASPTPRIPLSSSRPNSRNGLNIDLSNTPAVELTVEIHKLHRKVAKMEGESIETRQVVETLENSLAESETNLRVAKQQLQILQREKMDLVDQIKRLKSQLDETTAQYENAKSSVQEEKKVIETVLEEERKAKESAEKARRQLENRMEELMAKRSKFMCF</sequence>
<evidence type="ECO:0000256" key="8">
    <source>
        <dbReference type="SAM" id="MobiDB-lite"/>
    </source>
</evidence>
<name>A0A9N9FB76_9GLOM</name>
<dbReference type="OrthoDB" id="3176171at2759"/>
<feature type="coiled-coil region" evidence="7">
    <location>
        <begin position="1125"/>
        <end position="1295"/>
    </location>
</feature>
<feature type="compositionally biased region" description="Polar residues" evidence="8">
    <location>
        <begin position="530"/>
        <end position="553"/>
    </location>
</feature>
<proteinExistence type="inferred from homology"/>
<dbReference type="GO" id="GO:0005524">
    <property type="term" value="F:ATP binding"/>
    <property type="evidence" value="ECO:0007669"/>
    <property type="project" value="UniProtKB-UniRule"/>
</dbReference>
<feature type="compositionally biased region" description="Low complexity" evidence="8">
    <location>
        <begin position="237"/>
        <end position="256"/>
    </location>
</feature>
<dbReference type="EMBL" id="CAJVPY010001434">
    <property type="protein sequence ID" value="CAG8521804.1"/>
    <property type="molecule type" value="Genomic_DNA"/>
</dbReference>
<feature type="coiled-coil region" evidence="7">
    <location>
        <begin position="1934"/>
        <end position="1961"/>
    </location>
</feature>
<dbReference type="Proteomes" id="UP000789405">
    <property type="component" value="Unassembled WGS sequence"/>
</dbReference>
<feature type="coiled-coil region" evidence="7">
    <location>
        <begin position="2067"/>
        <end position="2192"/>
    </location>
</feature>
<dbReference type="Pfam" id="PF00225">
    <property type="entry name" value="Kinesin"/>
    <property type="match status" value="1"/>
</dbReference>
<dbReference type="InterPro" id="IPR019821">
    <property type="entry name" value="Kinesin_motor_CS"/>
</dbReference>
<comment type="similarity">
    <text evidence="6">Belongs to the TRAFAC class myosin-kinesin ATPase superfamily. Kinesin family.</text>
</comment>
<feature type="coiled-coil region" evidence="7">
    <location>
        <begin position="488"/>
        <end position="529"/>
    </location>
</feature>
<organism evidence="10 11">
    <name type="scientific">Dentiscutata erythropus</name>
    <dbReference type="NCBI Taxonomy" id="1348616"/>
    <lineage>
        <taxon>Eukaryota</taxon>
        <taxon>Fungi</taxon>
        <taxon>Fungi incertae sedis</taxon>
        <taxon>Mucoromycota</taxon>
        <taxon>Glomeromycotina</taxon>
        <taxon>Glomeromycetes</taxon>
        <taxon>Diversisporales</taxon>
        <taxon>Gigasporaceae</taxon>
        <taxon>Dentiscutata</taxon>
    </lineage>
</organism>
<feature type="coiled-coil region" evidence="7">
    <location>
        <begin position="1840"/>
        <end position="1892"/>
    </location>
</feature>
<dbReference type="PROSITE" id="PS00411">
    <property type="entry name" value="KINESIN_MOTOR_1"/>
    <property type="match status" value="1"/>
</dbReference>
<evidence type="ECO:0000313" key="11">
    <source>
        <dbReference type="Proteomes" id="UP000789405"/>
    </source>
</evidence>
<dbReference type="InterPro" id="IPR036961">
    <property type="entry name" value="Kinesin_motor_dom_sf"/>
</dbReference>
<dbReference type="SMART" id="SM00129">
    <property type="entry name" value="KISc"/>
    <property type="match status" value="1"/>
</dbReference>
<feature type="binding site" evidence="6">
    <location>
        <begin position="98"/>
        <end position="105"/>
    </location>
    <ligand>
        <name>ATP</name>
        <dbReference type="ChEBI" id="CHEBI:30616"/>
    </ligand>
</feature>
<feature type="compositionally biased region" description="Low complexity" evidence="8">
    <location>
        <begin position="2027"/>
        <end position="2037"/>
    </location>
</feature>
<feature type="coiled-coil region" evidence="7">
    <location>
        <begin position="1525"/>
        <end position="1684"/>
    </location>
</feature>
<keyword evidence="4 6" id="KW-0067">ATP-binding</keyword>
<keyword evidence="3 6" id="KW-0547">Nucleotide-binding</keyword>
<dbReference type="PANTHER" id="PTHR47969:SF15">
    <property type="entry name" value="CHROMOSOME-ASSOCIATED KINESIN KIF4A-RELATED"/>
    <property type="match status" value="1"/>
</dbReference>
<dbReference type="CDD" id="cd01372">
    <property type="entry name" value="KISc_KIF4"/>
    <property type="match status" value="1"/>
</dbReference>
<feature type="coiled-coil region" evidence="7">
    <location>
        <begin position="1443"/>
        <end position="1474"/>
    </location>
</feature>
<keyword evidence="6" id="KW-0505">Motor protein</keyword>
<feature type="coiled-coil region" evidence="7">
    <location>
        <begin position="1733"/>
        <end position="1811"/>
    </location>
</feature>
<evidence type="ECO:0000313" key="10">
    <source>
        <dbReference type="EMBL" id="CAG8521804.1"/>
    </source>
</evidence>
<dbReference type="InterPro" id="IPR027640">
    <property type="entry name" value="Kinesin-like_fam"/>
</dbReference>
<evidence type="ECO:0000256" key="7">
    <source>
        <dbReference type="SAM" id="Coils"/>
    </source>
</evidence>
<feature type="region of interest" description="Disordered" evidence="8">
    <location>
        <begin position="1991"/>
        <end position="2061"/>
    </location>
</feature>
<comment type="caution">
    <text evidence="10">The sequence shown here is derived from an EMBL/GenBank/DDBJ whole genome shotgun (WGS) entry which is preliminary data.</text>
</comment>
<feature type="coiled-coil region" evidence="7">
    <location>
        <begin position="944"/>
        <end position="992"/>
    </location>
</feature>
<dbReference type="GO" id="GO:0051231">
    <property type="term" value="P:spindle elongation"/>
    <property type="evidence" value="ECO:0007669"/>
    <property type="project" value="TreeGrafter"/>
</dbReference>
<evidence type="ECO:0000256" key="3">
    <source>
        <dbReference type="ARBA" id="ARBA00022741"/>
    </source>
</evidence>
<accession>A0A9N9FB76</accession>
<protein>
    <submittedName>
        <fullName evidence="10">25759_t:CDS:1</fullName>
    </submittedName>
</protein>
<feature type="coiled-coil region" evidence="7">
    <location>
        <begin position="827"/>
        <end position="854"/>
    </location>
</feature>
<dbReference type="GO" id="GO:0007018">
    <property type="term" value="P:microtubule-based movement"/>
    <property type="evidence" value="ECO:0007669"/>
    <property type="project" value="InterPro"/>
</dbReference>
<evidence type="ECO:0000256" key="1">
    <source>
        <dbReference type="ARBA" id="ARBA00004496"/>
    </source>
</evidence>
<feature type="coiled-coil region" evidence="7">
    <location>
        <begin position="1331"/>
        <end position="1418"/>
    </location>
</feature>
<dbReference type="SUPFAM" id="SSF52540">
    <property type="entry name" value="P-loop containing nucleoside triphosphate hydrolases"/>
    <property type="match status" value="1"/>
</dbReference>
<dbReference type="GO" id="GO:0005737">
    <property type="term" value="C:cytoplasm"/>
    <property type="evidence" value="ECO:0007669"/>
    <property type="project" value="UniProtKB-SubCell"/>
</dbReference>
<evidence type="ECO:0000256" key="4">
    <source>
        <dbReference type="ARBA" id="ARBA00022840"/>
    </source>
</evidence>